<evidence type="ECO:0000256" key="1">
    <source>
        <dbReference type="SAM" id="Phobius"/>
    </source>
</evidence>
<evidence type="ECO:0000313" key="2">
    <source>
        <dbReference type="EMBL" id="AXI04041.1"/>
    </source>
</evidence>
<dbReference type="AlphaFoldDB" id="A0A345P9T2"/>
<dbReference type="GO" id="GO:0016787">
    <property type="term" value="F:hydrolase activity"/>
    <property type="evidence" value="ECO:0007669"/>
    <property type="project" value="UniProtKB-KW"/>
</dbReference>
<keyword evidence="2" id="KW-0378">Hydrolase</keyword>
<dbReference type="OrthoDB" id="4760165at2"/>
<sequence>MNAPAIKSSVFGKFKTKNQAVTTDFSKKGLVPIRHFDFKFNADEADPDFYMNAELASAYFQALSIFLTFGEDLVIETARYHRDFLTDPILKQRVTALIGQEALHSKVHEEWNEILKAKDFPVTFYRFLARNVFNYGFLKFPQPMKLSLMAGIEHFTAVLAEFMMKHEANFFYSQDDRQRGLWMWHMLEESEHKDIAYDVYQTLSGNYALRITGFAAAFITIMFLVPLGGVLIPFFRKPSNLWSLSYWRDVKRSAALLLGPKDGVYGSTVGHILDYLRPDFHPNDHDTSEYLAYYKERLLDPETGLLTPYFIKEVVPKVRAA</sequence>
<keyword evidence="1" id="KW-0472">Membrane</keyword>
<keyword evidence="1" id="KW-0812">Transmembrane</keyword>
<dbReference type="EMBL" id="CP031222">
    <property type="protein sequence ID" value="AXI04041.1"/>
    <property type="molecule type" value="Genomic_DNA"/>
</dbReference>
<keyword evidence="1" id="KW-1133">Transmembrane helix</keyword>
<dbReference type="RefSeq" id="WP_114900149.1">
    <property type="nucleotide sequence ID" value="NZ_CP031222.1"/>
</dbReference>
<gene>
    <name evidence="2" type="ORF">HYN46_15055</name>
</gene>
<dbReference type="Pfam" id="PF10118">
    <property type="entry name" value="Metal_hydrol"/>
    <property type="match status" value="1"/>
</dbReference>
<name>A0A345P9T2_9GAMM</name>
<organism evidence="2 3">
    <name type="scientific">Aquirhabdus parva</name>
    <dbReference type="NCBI Taxonomy" id="2283318"/>
    <lineage>
        <taxon>Bacteria</taxon>
        <taxon>Pseudomonadati</taxon>
        <taxon>Pseudomonadota</taxon>
        <taxon>Gammaproteobacteria</taxon>
        <taxon>Moraxellales</taxon>
        <taxon>Moraxellaceae</taxon>
        <taxon>Aquirhabdus</taxon>
    </lineage>
</organism>
<accession>A0A345P9T2</accession>
<dbReference type="KEGG" id="mbah:HYN46_15055"/>
<reference evidence="2 3" key="1">
    <citation type="submission" date="2018-07" db="EMBL/GenBank/DDBJ databases">
        <title>Genome sequencing of Moraxellaceae gen. HYN0046.</title>
        <authorList>
            <person name="Kim M."/>
            <person name="Yi H."/>
        </authorList>
    </citation>
    <scope>NUCLEOTIDE SEQUENCE [LARGE SCALE GENOMIC DNA]</scope>
    <source>
        <strain evidence="2 3">HYN0046</strain>
    </source>
</reference>
<dbReference type="Proteomes" id="UP000253940">
    <property type="component" value="Chromosome"/>
</dbReference>
<dbReference type="PANTHER" id="PTHR39456">
    <property type="entry name" value="METAL-DEPENDENT HYDROLASE"/>
    <property type="match status" value="1"/>
</dbReference>
<keyword evidence="3" id="KW-1185">Reference proteome</keyword>
<proteinExistence type="predicted"/>
<feature type="transmembrane region" description="Helical" evidence="1">
    <location>
        <begin position="211"/>
        <end position="235"/>
    </location>
</feature>
<protein>
    <submittedName>
        <fullName evidence="2">Metal-dependent hydrolase</fullName>
    </submittedName>
</protein>
<evidence type="ECO:0000313" key="3">
    <source>
        <dbReference type="Proteomes" id="UP000253940"/>
    </source>
</evidence>
<dbReference type="InterPro" id="IPR016516">
    <property type="entry name" value="UCP07580"/>
</dbReference>
<dbReference type="PANTHER" id="PTHR39456:SF1">
    <property type="entry name" value="METAL-DEPENDENT HYDROLASE"/>
    <property type="match status" value="1"/>
</dbReference>